<dbReference type="SMART" id="SM01329">
    <property type="entry name" value="Iso_dh"/>
    <property type="match status" value="1"/>
</dbReference>
<feature type="domain" description="Isopropylmalate dehydrogenase-like" evidence="8">
    <location>
        <begin position="1"/>
        <end position="284"/>
    </location>
</feature>
<evidence type="ECO:0000256" key="7">
    <source>
        <dbReference type="ARBA" id="ARBA00023304"/>
    </source>
</evidence>
<gene>
    <name evidence="9" type="ORF">B1A_15817</name>
</gene>
<keyword evidence="1" id="KW-0432">Leucine biosynthesis</keyword>
<reference evidence="9" key="1">
    <citation type="submission" date="2013-08" db="EMBL/GenBank/DDBJ databases">
        <authorList>
            <person name="Mendez C."/>
            <person name="Richter M."/>
            <person name="Ferrer M."/>
            <person name="Sanchez J."/>
        </authorList>
    </citation>
    <scope>NUCLEOTIDE SEQUENCE</scope>
</reference>
<keyword evidence="6" id="KW-0520">NAD</keyword>
<dbReference type="GO" id="GO:0005829">
    <property type="term" value="C:cytosol"/>
    <property type="evidence" value="ECO:0007669"/>
    <property type="project" value="TreeGrafter"/>
</dbReference>
<feature type="non-terminal residue" evidence="9">
    <location>
        <position position="1"/>
    </location>
</feature>
<proteinExistence type="predicted"/>
<sequence length="284" mass="29909">RVLDALAPALPRPVAVTHQLLGVSAYRELGHPAPPEVLRQAAAADAVLMGAVDTLALRALGAASLGSAIVGLRRALGCFAGLRPVRTWSDPTPVSPLPPERLAGVDCLFVRELAAGAYGRGRHDIEGPDGARQATDSITYTEPQVIRVARIAFSAAQSRRGHVTSVDMSHRLSTSRLWRAVVQEVATNYPEVTCEHRLAGDFARDLMWEPAQFDVVLTSNLLGDILSDEAAALAGSLGVLPSASCAPPGRPWLYEPVHGAAPQLVGTGRANPVAAILTLALLLQ</sequence>
<dbReference type="Pfam" id="PF00180">
    <property type="entry name" value="Iso_dh"/>
    <property type="match status" value="1"/>
</dbReference>
<evidence type="ECO:0000256" key="2">
    <source>
        <dbReference type="ARBA" id="ARBA00022605"/>
    </source>
</evidence>
<dbReference type="InterPro" id="IPR004429">
    <property type="entry name" value="Isopropylmalate_DH"/>
</dbReference>
<evidence type="ECO:0000259" key="8">
    <source>
        <dbReference type="SMART" id="SM01329"/>
    </source>
</evidence>
<protein>
    <submittedName>
        <fullName evidence="9">Isocitrate/isopropylmalate dehydrogenase</fullName>
        <ecNumber evidence="9">1.1.1.93</ecNumber>
    </submittedName>
</protein>
<evidence type="ECO:0000256" key="4">
    <source>
        <dbReference type="ARBA" id="ARBA00022842"/>
    </source>
</evidence>
<keyword evidence="4" id="KW-0460">Magnesium</keyword>
<evidence type="ECO:0000256" key="3">
    <source>
        <dbReference type="ARBA" id="ARBA00022723"/>
    </source>
</evidence>
<dbReference type="PANTHER" id="PTHR42979">
    <property type="entry name" value="3-ISOPROPYLMALATE DEHYDROGENASE"/>
    <property type="match status" value="1"/>
</dbReference>
<accession>T0ZCC1</accession>
<dbReference type="PANTHER" id="PTHR42979:SF1">
    <property type="entry name" value="3-ISOPROPYLMALATE DEHYDROGENASE"/>
    <property type="match status" value="1"/>
</dbReference>
<dbReference type="GO" id="GO:0046872">
    <property type="term" value="F:metal ion binding"/>
    <property type="evidence" value="ECO:0007669"/>
    <property type="project" value="UniProtKB-KW"/>
</dbReference>
<evidence type="ECO:0000256" key="5">
    <source>
        <dbReference type="ARBA" id="ARBA00023002"/>
    </source>
</evidence>
<dbReference type="InterPro" id="IPR024084">
    <property type="entry name" value="IsoPropMal-DH-like_dom"/>
</dbReference>
<feature type="non-terminal residue" evidence="9">
    <location>
        <position position="284"/>
    </location>
</feature>
<dbReference type="EMBL" id="AUZX01011613">
    <property type="protein sequence ID" value="EQD42733.1"/>
    <property type="molecule type" value="Genomic_DNA"/>
</dbReference>
<evidence type="ECO:0000313" key="9">
    <source>
        <dbReference type="EMBL" id="EQD42733.1"/>
    </source>
</evidence>
<dbReference type="EC" id="1.1.1.93" evidence="9"/>
<evidence type="ECO:0000256" key="1">
    <source>
        <dbReference type="ARBA" id="ARBA00022430"/>
    </source>
</evidence>
<dbReference type="AlphaFoldDB" id="T0ZCC1"/>
<dbReference type="GO" id="GO:0009098">
    <property type="term" value="P:L-leucine biosynthetic process"/>
    <property type="evidence" value="ECO:0007669"/>
    <property type="project" value="UniProtKB-KW"/>
</dbReference>
<organism evidence="9">
    <name type="scientific">mine drainage metagenome</name>
    <dbReference type="NCBI Taxonomy" id="410659"/>
    <lineage>
        <taxon>unclassified sequences</taxon>
        <taxon>metagenomes</taxon>
        <taxon>ecological metagenomes</taxon>
    </lineage>
</organism>
<evidence type="ECO:0000256" key="6">
    <source>
        <dbReference type="ARBA" id="ARBA00023027"/>
    </source>
</evidence>
<keyword evidence="5 9" id="KW-0560">Oxidoreductase</keyword>
<dbReference type="Gene3D" id="3.40.718.10">
    <property type="entry name" value="Isopropylmalate Dehydrogenase"/>
    <property type="match status" value="1"/>
</dbReference>
<keyword evidence="7" id="KW-0100">Branched-chain amino acid biosynthesis</keyword>
<dbReference type="GO" id="GO:0009027">
    <property type="term" value="F:tartrate dehydrogenase activity"/>
    <property type="evidence" value="ECO:0007669"/>
    <property type="project" value="UniProtKB-EC"/>
</dbReference>
<reference evidence="9" key="2">
    <citation type="journal article" date="2014" name="ISME J.">
        <title>Microbial stratification in low pH oxic and suboxic macroscopic growths along an acid mine drainage.</title>
        <authorList>
            <person name="Mendez-Garcia C."/>
            <person name="Mesa V."/>
            <person name="Sprenger R.R."/>
            <person name="Richter M."/>
            <person name="Diez M.S."/>
            <person name="Solano J."/>
            <person name="Bargiela R."/>
            <person name="Golyshina O.V."/>
            <person name="Manteca A."/>
            <person name="Ramos J.L."/>
            <person name="Gallego J.R."/>
            <person name="Llorente I."/>
            <person name="Martins Dos Santos V.A."/>
            <person name="Jensen O.N."/>
            <person name="Pelaez A.I."/>
            <person name="Sanchez J."/>
            <person name="Ferrer M."/>
        </authorList>
    </citation>
    <scope>NUCLEOTIDE SEQUENCE</scope>
</reference>
<comment type="caution">
    <text evidence="9">The sequence shown here is derived from an EMBL/GenBank/DDBJ whole genome shotgun (WGS) entry which is preliminary data.</text>
</comment>
<keyword evidence="2" id="KW-0028">Amino-acid biosynthesis</keyword>
<dbReference type="GO" id="GO:0003862">
    <property type="term" value="F:3-isopropylmalate dehydrogenase activity"/>
    <property type="evidence" value="ECO:0007669"/>
    <property type="project" value="InterPro"/>
</dbReference>
<keyword evidence="3" id="KW-0479">Metal-binding</keyword>
<name>T0ZCC1_9ZZZZ</name>
<dbReference type="SUPFAM" id="SSF53659">
    <property type="entry name" value="Isocitrate/Isopropylmalate dehydrogenase-like"/>
    <property type="match status" value="1"/>
</dbReference>